<dbReference type="EMBL" id="JBIGIC010000017">
    <property type="protein sequence ID" value="MFG6489986.1"/>
    <property type="molecule type" value="Genomic_DNA"/>
</dbReference>
<evidence type="ECO:0000313" key="2">
    <source>
        <dbReference type="EMBL" id="MFG6489986.1"/>
    </source>
</evidence>
<evidence type="ECO:0000256" key="1">
    <source>
        <dbReference type="SAM" id="MobiDB-lite"/>
    </source>
</evidence>
<gene>
    <name evidence="2" type="ORF">ACG04R_25140</name>
</gene>
<proteinExistence type="predicted"/>
<name>A0ABW7HJA3_9BURK</name>
<reference evidence="2 3" key="1">
    <citation type="submission" date="2024-08" db="EMBL/GenBank/DDBJ databases">
        <authorList>
            <person name="Lu H."/>
        </authorList>
    </citation>
    <scope>NUCLEOTIDE SEQUENCE [LARGE SCALE GENOMIC DNA]</scope>
    <source>
        <strain evidence="2 3">BYS78W</strain>
    </source>
</reference>
<keyword evidence="3" id="KW-1185">Reference proteome</keyword>
<sequence length="79" mass="8798">MASALKTEPPVQPRRLPGPIPAVPTPLARNHFRPLRIVGEYVSRRFEEGKARPLFIVREARGQGLTTSRQPHVEVVPAP</sequence>
<feature type="region of interest" description="Disordered" evidence="1">
    <location>
        <begin position="1"/>
        <end position="24"/>
    </location>
</feature>
<comment type="caution">
    <text evidence="2">The sequence shown here is derived from an EMBL/GenBank/DDBJ whole genome shotgun (WGS) entry which is preliminary data.</text>
</comment>
<dbReference type="Proteomes" id="UP001606134">
    <property type="component" value="Unassembled WGS sequence"/>
</dbReference>
<feature type="compositionally biased region" description="Pro residues" evidence="1">
    <location>
        <begin position="10"/>
        <end position="24"/>
    </location>
</feature>
<protein>
    <submittedName>
        <fullName evidence="2">Uncharacterized protein</fullName>
    </submittedName>
</protein>
<dbReference type="RefSeq" id="WP_394416635.1">
    <property type="nucleotide sequence ID" value="NZ_JBIGIC010000017.1"/>
</dbReference>
<organism evidence="2 3">
    <name type="scientific">Pelomonas candidula</name>
    <dbReference type="NCBI Taxonomy" id="3299025"/>
    <lineage>
        <taxon>Bacteria</taxon>
        <taxon>Pseudomonadati</taxon>
        <taxon>Pseudomonadota</taxon>
        <taxon>Betaproteobacteria</taxon>
        <taxon>Burkholderiales</taxon>
        <taxon>Sphaerotilaceae</taxon>
        <taxon>Roseateles</taxon>
    </lineage>
</organism>
<accession>A0ABW7HJA3</accession>
<evidence type="ECO:0000313" key="3">
    <source>
        <dbReference type="Proteomes" id="UP001606134"/>
    </source>
</evidence>